<protein>
    <submittedName>
        <fullName evidence="3">BBS1 domain-containing protein</fullName>
    </submittedName>
</protein>
<dbReference type="PANTHER" id="PTHR20870">
    <property type="entry name" value="BARDET-BIEDL SYNDROME 1 PROTEIN"/>
    <property type="match status" value="1"/>
</dbReference>
<dbReference type="Proteomes" id="UP000095282">
    <property type="component" value="Unplaced"/>
</dbReference>
<dbReference type="PANTHER" id="PTHR20870:SF0">
    <property type="entry name" value="BARDET-BIEDL SYNDROME 1 PROTEIN"/>
    <property type="match status" value="1"/>
</dbReference>
<dbReference type="eggNOG" id="ENOG502QS2X">
    <property type="taxonomic scope" value="Eukaryota"/>
</dbReference>
<dbReference type="GO" id="GO:0005930">
    <property type="term" value="C:axoneme"/>
    <property type="evidence" value="ECO:0007669"/>
    <property type="project" value="TreeGrafter"/>
</dbReference>
<organism evidence="2 3">
    <name type="scientific">Caenorhabditis tropicalis</name>
    <dbReference type="NCBI Taxonomy" id="1561998"/>
    <lineage>
        <taxon>Eukaryota</taxon>
        <taxon>Metazoa</taxon>
        <taxon>Ecdysozoa</taxon>
        <taxon>Nematoda</taxon>
        <taxon>Chromadorea</taxon>
        <taxon>Rhabditida</taxon>
        <taxon>Rhabditina</taxon>
        <taxon>Rhabditomorpha</taxon>
        <taxon>Rhabditoidea</taxon>
        <taxon>Rhabditidae</taxon>
        <taxon>Peloderinae</taxon>
        <taxon>Caenorhabditis</taxon>
    </lineage>
</organism>
<evidence type="ECO:0000313" key="2">
    <source>
        <dbReference type="Proteomes" id="UP000095282"/>
    </source>
</evidence>
<dbReference type="AlphaFoldDB" id="A0A1I7TL82"/>
<dbReference type="WBParaSite" id="Csp11.Scaffold628.g7023.t1">
    <property type="protein sequence ID" value="Csp11.Scaffold628.g7023.t1"/>
    <property type="gene ID" value="Csp11.Scaffold628.g7023"/>
</dbReference>
<proteinExistence type="predicted"/>
<dbReference type="Pfam" id="PF14779">
    <property type="entry name" value="BBS1"/>
    <property type="match status" value="1"/>
</dbReference>
<keyword evidence="2" id="KW-1185">Reference proteome</keyword>
<sequence length="401" mass="45700">MTKPEEHRSKWTTPADMKDCRVYCQSSCVAFSTVFNGDDGTKLIIAQSGYCDMDKRLRVFEGLVQHSECALVDKPVSIVSIFPEPNSVPMVIVASGPALLAFKALKPYYKHTVPGKEANETETTIWKDVENTKEGREKLYQLLEKRSNEVSFANLTYVSQTYLMSNDKEQAKMIKGYGTDLKDFPLITCIGKIPKSLNEVKDIVVIGTEHRKIMLSECFTTSDEFLLPSIPVSVLTHGTYDDYQLFVLTRDSIIYSIKRGDTEPKPIIVSQSMITSVALVGKMIVYSTSEYMIHFCNFEGEILNTVKCQSKIKMLEPFFHSHKQLRAVIAVFEKEIRMYDEHHMLDIVKYEKALGWVKYGTYGKEEGTLVVCYEDGLLAVQTFRRTANFEHKMEYDSVQCC</sequence>
<dbReference type="GO" id="GO:0005119">
    <property type="term" value="F:smoothened binding"/>
    <property type="evidence" value="ECO:0007669"/>
    <property type="project" value="TreeGrafter"/>
</dbReference>
<dbReference type="GO" id="GO:0005813">
    <property type="term" value="C:centrosome"/>
    <property type="evidence" value="ECO:0007669"/>
    <property type="project" value="TreeGrafter"/>
</dbReference>
<evidence type="ECO:0000259" key="1">
    <source>
        <dbReference type="Pfam" id="PF14779"/>
    </source>
</evidence>
<accession>A0A1I7TL82</accession>
<dbReference type="STRING" id="1561998.A0A1I7TL82"/>
<reference evidence="3" key="1">
    <citation type="submission" date="2016-11" db="UniProtKB">
        <authorList>
            <consortium name="WormBaseParasite"/>
        </authorList>
    </citation>
    <scope>IDENTIFICATION</scope>
</reference>
<dbReference type="GO" id="GO:1905515">
    <property type="term" value="P:non-motile cilium assembly"/>
    <property type="evidence" value="ECO:0007669"/>
    <property type="project" value="InterPro"/>
</dbReference>
<dbReference type="InterPro" id="IPR028784">
    <property type="entry name" value="BBS1"/>
</dbReference>
<evidence type="ECO:0000313" key="3">
    <source>
        <dbReference type="WBParaSite" id="Csp11.Scaffold628.g7023.t1"/>
    </source>
</evidence>
<name>A0A1I7TL82_9PELO</name>
<dbReference type="GO" id="GO:0061512">
    <property type="term" value="P:protein localization to cilium"/>
    <property type="evidence" value="ECO:0007669"/>
    <property type="project" value="TreeGrafter"/>
</dbReference>
<dbReference type="GO" id="GO:0034464">
    <property type="term" value="C:BBSome"/>
    <property type="evidence" value="ECO:0007669"/>
    <property type="project" value="InterPro"/>
</dbReference>
<dbReference type="InterPro" id="IPR032728">
    <property type="entry name" value="BBS1_N"/>
</dbReference>
<dbReference type="GO" id="GO:0005113">
    <property type="term" value="F:patched binding"/>
    <property type="evidence" value="ECO:0007669"/>
    <property type="project" value="TreeGrafter"/>
</dbReference>
<feature type="domain" description="Bardet-Biedl syndrome 1 N-terminal" evidence="1">
    <location>
        <begin position="11"/>
        <end position="258"/>
    </location>
</feature>